<dbReference type="PANTHER" id="PTHR31650:SF1">
    <property type="entry name" value="WAX ESTER SYNTHASE_DIACYLGLYCEROL ACYLTRANSFERASE 4-RELATED"/>
    <property type="match status" value="1"/>
</dbReference>
<dbReference type="Gene3D" id="3.30.559.30">
    <property type="entry name" value="Nonribosomal peptide synthetase, condensation domain"/>
    <property type="match status" value="1"/>
</dbReference>
<dbReference type="EMBL" id="CP009111">
    <property type="protein sequence ID" value="ANS28236.1"/>
    <property type="molecule type" value="Genomic_DNA"/>
</dbReference>
<proteinExistence type="inferred from homology"/>
<dbReference type="GO" id="GO:0006071">
    <property type="term" value="P:glycerol metabolic process"/>
    <property type="evidence" value="ECO:0007669"/>
    <property type="project" value="UniProtKB-KW"/>
</dbReference>
<evidence type="ECO:0000259" key="11">
    <source>
        <dbReference type="Pfam" id="PF03007"/>
    </source>
</evidence>
<dbReference type="Gene3D" id="3.30.559.10">
    <property type="entry name" value="Chloramphenicol acetyltransferase-like domain"/>
    <property type="match status" value="1"/>
</dbReference>
<protein>
    <recommendedName>
        <fullName evidence="4">diacylglycerol O-acyltransferase</fullName>
        <ecNumber evidence="4">2.3.1.20</ecNumber>
    </recommendedName>
</protein>
<dbReference type="RefSeq" id="WP_065491052.1">
    <property type="nucleotide sequence ID" value="NZ_CP009111.1"/>
</dbReference>
<keyword evidence="9" id="KW-0012">Acyltransferase</keyword>
<dbReference type="InterPro" id="IPR045034">
    <property type="entry name" value="O-acyltransferase_WSD1-like"/>
</dbReference>
<evidence type="ECO:0000256" key="1">
    <source>
        <dbReference type="ARBA" id="ARBA00004771"/>
    </source>
</evidence>
<evidence type="ECO:0000313" key="14">
    <source>
        <dbReference type="Proteomes" id="UP000186108"/>
    </source>
</evidence>
<dbReference type="GO" id="GO:0019432">
    <property type="term" value="P:triglyceride biosynthetic process"/>
    <property type="evidence" value="ECO:0007669"/>
    <property type="project" value="UniProtKB-UniPathway"/>
</dbReference>
<dbReference type="GO" id="GO:0004144">
    <property type="term" value="F:diacylglycerol O-acyltransferase activity"/>
    <property type="evidence" value="ECO:0007669"/>
    <property type="project" value="UniProtKB-EC"/>
</dbReference>
<evidence type="ECO:0000256" key="9">
    <source>
        <dbReference type="ARBA" id="ARBA00023315"/>
    </source>
</evidence>
<evidence type="ECO:0000256" key="2">
    <source>
        <dbReference type="ARBA" id="ARBA00005189"/>
    </source>
</evidence>
<evidence type="ECO:0000313" key="13">
    <source>
        <dbReference type="EMBL" id="ANS28236.1"/>
    </source>
</evidence>
<dbReference type="Pfam" id="PF03007">
    <property type="entry name" value="WS_DGAT_cat"/>
    <property type="match status" value="1"/>
</dbReference>
<accession>A0A1B1K6N2</accession>
<name>A0A1B1K6N2_RHOOP</name>
<evidence type="ECO:0000256" key="6">
    <source>
        <dbReference type="ARBA" id="ARBA00022679"/>
    </source>
</evidence>
<keyword evidence="7" id="KW-0319">Glycerol metabolism</keyword>
<dbReference type="GO" id="GO:0051701">
    <property type="term" value="P:biological process involved in interaction with host"/>
    <property type="evidence" value="ECO:0007669"/>
    <property type="project" value="TreeGrafter"/>
</dbReference>
<comment type="similarity">
    <text evidence="3">Belongs to the long-chain O-acyltransferase family.</text>
</comment>
<dbReference type="UniPathway" id="UPA00282"/>
<keyword evidence="6" id="KW-0808">Transferase</keyword>
<organism evidence="13 14">
    <name type="scientific">Rhodococcus opacus</name>
    <name type="common">Nocardia opaca</name>
    <dbReference type="NCBI Taxonomy" id="37919"/>
    <lineage>
        <taxon>Bacteria</taxon>
        <taxon>Bacillati</taxon>
        <taxon>Actinomycetota</taxon>
        <taxon>Actinomycetes</taxon>
        <taxon>Mycobacteriales</taxon>
        <taxon>Nocardiaceae</taxon>
        <taxon>Rhodococcus</taxon>
    </lineage>
</organism>
<evidence type="ECO:0000256" key="8">
    <source>
        <dbReference type="ARBA" id="ARBA00023098"/>
    </source>
</evidence>
<comment type="pathway">
    <text evidence="2">Lipid metabolism.</text>
</comment>
<feature type="domain" description="O-acyltransferase WSD1 C-terminal" evidence="12">
    <location>
        <begin position="299"/>
        <end position="437"/>
    </location>
</feature>
<evidence type="ECO:0000259" key="12">
    <source>
        <dbReference type="Pfam" id="PF06974"/>
    </source>
</evidence>
<feature type="domain" description="O-acyltransferase WSD1-like N-terminal" evidence="11">
    <location>
        <begin position="14"/>
        <end position="258"/>
    </location>
</feature>
<dbReference type="SUPFAM" id="SSF52777">
    <property type="entry name" value="CoA-dependent acyltransferases"/>
    <property type="match status" value="2"/>
</dbReference>
<gene>
    <name evidence="13" type="ORF">R1CP_17750</name>
</gene>
<evidence type="ECO:0000256" key="7">
    <source>
        <dbReference type="ARBA" id="ARBA00022798"/>
    </source>
</evidence>
<dbReference type="GO" id="GO:0071731">
    <property type="term" value="P:response to nitric oxide"/>
    <property type="evidence" value="ECO:0007669"/>
    <property type="project" value="TreeGrafter"/>
</dbReference>
<evidence type="ECO:0000256" key="3">
    <source>
        <dbReference type="ARBA" id="ARBA00009587"/>
    </source>
</evidence>
<evidence type="ECO:0000256" key="10">
    <source>
        <dbReference type="ARBA" id="ARBA00048109"/>
    </source>
</evidence>
<keyword evidence="8" id="KW-0443">Lipid metabolism</keyword>
<keyword evidence="5" id="KW-0444">Lipid biosynthesis</keyword>
<dbReference type="EC" id="2.3.1.20" evidence="4"/>
<sequence length="441" mass="46814">MTADDRREQLGSGDLITLVSDVGPVPMNVGAILFVAGEGDVDAATVEATFTRRLTSIRRLQQRLATPRWGPGRPYWVDDSDVDVRAHVSRVRCPSPGDRDAALAIAVDAVTRPLPRSRPLWRAVVVTGLIDDHTGLVLVLHHVVADGIGGLAVLARLVDGADATGPAADNENPPSAAPPRGRFVDGVCERCRTLRRVQRRIARIRGGWAELGRGRGGWAPRCSLNAATGPRRRVVTVDVGLDGVRAAGRRSGATVNDVLLVAVTGALAGLLRERMEFPQELVVSVPVSARSSATSGHLGNQVGVMPVRVPLVGSFQDRLTTVSGVTRVQKMRTRGTSSALIGPLFRILAALRLFRWFVDRQRLVNSFLTNLPGPAGQVVIAGAPITGITPITVTAGNVGVAFAALSYAGTLTVTIIVDPDVVPEVRELAAALHEQFRAAIE</sequence>
<dbReference type="GO" id="GO:0005886">
    <property type="term" value="C:plasma membrane"/>
    <property type="evidence" value="ECO:0007669"/>
    <property type="project" value="TreeGrafter"/>
</dbReference>
<dbReference type="InterPro" id="IPR004255">
    <property type="entry name" value="O-acyltransferase_WSD1_N"/>
</dbReference>
<dbReference type="PATRIC" id="fig|37919.13.peg.3684"/>
<dbReference type="AlphaFoldDB" id="A0A1B1K6N2"/>
<comment type="catalytic activity">
    <reaction evidence="10">
        <text>an acyl-CoA + a 1,2-diacyl-sn-glycerol = a triacyl-sn-glycerol + CoA</text>
        <dbReference type="Rhea" id="RHEA:10868"/>
        <dbReference type="ChEBI" id="CHEBI:17815"/>
        <dbReference type="ChEBI" id="CHEBI:57287"/>
        <dbReference type="ChEBI" id="CHEBI:58342"/>
        <dbReference type="ChEBI" id="CHEBI:64615"/>
        <dbReference type="EC" id="2.3.1.20"/>
    </reaction>
</comment>
<evidence type="ECO:0000256" key="4">
    <source>
        <dbReference type="ARBA" id="ARBA00013244"/>
    </source>
</evidence>
<evidence type="ECO:0000256" key="5">
    <source>
        <dbReference type="ARBA" id="ARBA00022516"/>
    </source>
</evidence>
<dbReference type="InterPro" id="IPR009721">
    <property type="entry name" value="O-acyltransferase_WSD1_C"/>
</dbReference>
<dbReference type="Proteomes" id="UP000186108">
    <property type="component" value="Chromosome"/>
</dbReference>
<dbReference type="GO" id="GO:0001666">
    <property type="term" value="P:response to hypoxia"/>
    <property type="evidence" value="ECO:0007669"/>
    <property type="project" value="TreeGrafter"/>
</dbReference>
<dbReference type="InterPro" id="IPR023213">
    <property type="entry name" value="CAT-like_dom_sf"/>
</dbReference>
<dbReference type="PANTHER" id="PTHR31650">
    <property type="entry name" value="O-ACYLTRANSFERASE (WSD1-LIKE) FAMILY PROTEIN"/>
    <property type="match status" value="1"/>
</dbReference>
<dbReference type="Pfam" id="PF06974">
    <property type="entry name" value="WS_DGAT_C"/>
    <property type="match status" value="1"/>
</dbReference>
<comment type="pathway">
    <text evidence="1">Glycerolipid metabolism; triacylglycerol biosynthesis.</text>
</comment>
<reference evidence="13 14" key="1">
    <citation type="submission" date="2014-07" db="EMBL/GenBank/DDBJ databases">
        <authorList>
            <person name="Zhang J.E."/>
            <person name="Yang H."/>
            <person name="Guo J."/>
            <person name="Deng Z."/>
            <person name="Luo H."/>
            <person name="Luo M."/>
            <person name="Zhao B."/>
        </authorList>
    </citation>
    <scope>NUCLEOTIDE SEQUENCE [LARGE SCALE GENOMIC DNA]</scope>
    <source>
        <strain evidence="13 14">1CP</strain>
    </source>
</reference>